<evidence type="ECO:0000313" key="9">
    <source>
        <dbReference type="EMBL" id="RHW44619.1"/>
    </source>
</evidence>
<dbReference type="RefSeq" id="WP_118914350.1">
    <property type="nucleotide sequence ID" value="NZ_CBCRVH010000015.1"/>
</dbReference>
<dbReference type="Pfam" id="PF02687">
    <property type="entry name" value="FtsX"/>
    <property type="match status" value="1"/>
</dbReference>
<organism evidence="9 10">
    <name type="scientific">Dermacoccus abyssi</name>
    <dbReference type="NCBI Taxonomy" id="322596"/>
    <lineage>
        <taxon>Bacteria</taxon>
        <taxon>Bacillati</taxon>
        <taxon>Actinomycetota</taxon>
        <taxon>Actinomycetes</taxon>
        <taxon>Micrococcales</taxon>
        <taxon>Dermacoccaceae</taxon>
        <taxon>Dermacoccus</taxon>
    </lineage>
</organism>
<feature type="transmembrane region" description="Helical" evidence="7">
    <location>
        <begin position="15"/>
        <end position="39"/>
    </location>
</feature>
<feature type="domain" description="ABC3 transporter permease C-terminal" evidence="8">
    <location>
        <begin position="242"/>
        <end position="350"/>
    </location>
</feature>
<feature type="transmembrane region" description="Helical" evidence="7">
    <location>
        <begin position="288"/>
        <end position="310"/>
    </location>
</feature>
<evidence type="ECO:0000256" key="1">
    <source>
        <dbReference type="ARBA" id="ARBA00004651"/>
    </source>
</evidence>
<evidence type="ECO:0000256" key="7">
    <source>
        <dbReference type="SAM" id="Phobius"/>
    </source>
</evidence>
<feature type="transmembrane region" description="Helical" evidence="7">
    <location>
        <begin position="322"/>
        <end position="342"/>
    </location>
</feature>
<sequence length="358" mass="36494">MFLGSRDLRHAKGRFALIGGVVALITLLVVMLTGLAAGLGRESVAAVSTMPDRGVSQIAFSQPAQGQKVGFDSSRVASSAVKDAADQPGVTEATSLAIAQSRVSVDGVRSAVTVFVVEDGSFAAPSGVRPGSVVVGSGLGKDANVAAGDSITFGDKSVRVQAVSDDASYQHVPVVWMTQADAKAAGVQTAGGTSLALLKTDGSFDAAAFEKQSDLVAMTPNDSLSTISAYQAENGSLTLMRVMLMLVSALVVGAFFTIWTIQRTKDLAVLKAIGARTSYLVRDALGQAAILLLIGGGLGTLIATVGGLLARDVVPFVVSPTTTLVPLVLLMVLGLLGALVSLRRIATVDPNSALGAAR</sequence>
<evidence type="ECO:0000256" key="4">
    <source>
        <dbReference type="ARBA" id="ARBA00022692"/>
    </source>
</evidence>
<proteinExistence type="predicted"/>
<evidence type="ECO:0000256" key="6">
    <source>
        <dbReference type="ARBA" id="ARBA00023136"/>
    </source>
</evidence>
<dbReference type="PANTHER" id="PTHR43738">
    <property type="entry name" value="ABC TRANSPORTER, MEMBRANE PROTEIN"/>
    <property type="match status" value="1"/>
</dbReference>
<dbReference type="Proteomes" id="UP000285376">
    <property type="component" value="Unassembled WGS sequence"/>
</dbReference>
<evidence type="ECO:0000256" key="3">
    <source>
        <dbReference type="ARBA" id="ARBA00022475"/>
    </source>
</evidence>
<comment type="caution">
    <text evidence="9">The sequence shown here is derived from an EMBL/GenBank/DDBJ whole genome shotgun (WGS) entry which is preliminary data.</text>
</comment>
<name>A0A417Z219_9MICO</name>
<keyword evidence="3" id="KW-1003">Cell membrane</keyword>
<keyword evidence="6 7" id="KW-0472">Membrane</keyword>
<dbReference type="InterPro" id="IPR051125">
    <property type="entry name" value="ABC-4/HrtB_transporter"/>
</dbReference>
<dbReference type="PANTHER" id="PTHR43738:SF1">
    <property type="entry name" value="HEMIN TRANSPORT SYSTEM PERMEASE PROTEIN HRTB-RELATED"/>
    <property type="match status" value="1"/>
</dbReference>
<feature type="transmembrane region" description="Helical" evidence="7">
    <location>
        <begin position="239"/>
        <end position="261"/>
    </location>
</feature>
<accession>A0A417Z219</accession>
<evidence type="ECO:0000256" key="5">
    <source>
        <dbReference type="ARBA" id="ARBA00022989"/>
    </source>
</evidence>
<dbReference type="AlphaFoldDB" id="A0A417Z219"/>
<reference evidence="9 10" key="1">
    <citation type="submission" date="2018-08" db="EMBL/GenBank/DDBJ databases">
        <title>Whole genome sequence analysis of Dermacoccus abyssi bacteria isolated from Deep Mariana trench Micromonospora spp reveals genes involved in the environmental adaptation and production of secondary metabolites.</title>
        <authorList>
            <person name="Abdel-Mageed W.M."/>
            <person name="Lehri B."/>
            <person name="Nouioui I."/>
            <person name="Goodfellow I."/>
            <person name="Jaspars M."/>
            <person name="Karlyshev A."/>
        </authorList>
    </citation>
    <scope>NUCLEOTIDE SEQUENCE [LARGE SCALE GENOMIC DNA]</scope>
    <source>
        <strain evidence="9 10">MT1.1</strain>
    </source>
</reference>
<protein>
    <submittedName>
        <fullName evidence="9">ABC transporter permease</fullName>
    </submittedName>
</protein>
<evidence type="ECO:0000256" key="2">
    <source>
        <dbReference type="ARBA" id="ARBA00022448"/>
    </source>
</evidence>
<keyword evidence="4 7" id="KW-0812">Transmembrane</keyword>
<comment type="subcellular location">
    <subcellularLocation>
        <location evidence="1">Cell membrane</location>
        <topology evidence="1">Multi-pass membrane protein</topology>
    </subcellularLocation>
</comment>
<evidence type="ECO:0000259" key="8">
    <source>
        <dbReference type="Pfam" id="PF02687"/>
    </source>
</evidence>
<evidence type="ECO:0000313" key="10">
    <source>
        <dbReference type="Proteomes" id="UP000285376"/>
    </source>
</evidence>
<dbReference type="GO" id="GO:0005886">
    <property type="term" value="C:plasma membrane"/>
    <property type="evidence" value="ECO:0007669"/>
    <property type="project" value="UniProtKB-SubCell"/>
</dbReference>
<keyword evidence="5 7" id="KW-1133">Transmembrane helix</keyword>
<dbReference type="InterPro" id="IPR003838">
    <property type="entry name" value="ABC3_permease_C"/>
</dbReference>
<gene>
    <name evidence="9" type="ORF">D1832_12020</name>
</gene>
<dbReference type="EMBL" id="QWLM01000015">
    <property type="protein sequence ID" value="RHW44619.1"/>
    <property type="molecule type" value="Genomic_DNA"/>
</dbReference>
<keyword evidence="2" id="KW-0813">Transport</keyword>